<dbReference type="AlphaFoldDB" id="A0A853C8A4"/>
<keyword evidence="1" id="KW-1133">Transmembrane helix</keyword>
<protein>
    <recommendedName>
        <fullName evidence="4">Integral membrane protein</fullName>
    </recommendedName>
</protein>
<evidence type="ECO:0000313" key="2">
    <source>
        <dbReference type="EMBL" id="NYJ03804.1"/>
    </source>
</evidence>
<evidence type="ECO:0000313" key="3">
    <source>
        <dbReference type="Proteomes" id="UP000541969"/>
    </source>
</evidence>
<feature type="transmembrane region" description="Helical" evidence="1">
    <location>
        <begin position="103"/>
        <end position="128"/>
    </location>
</feature>
<keyword evidence="1" id="KW-0812">Transmembrane</keyword>
<proteinExistence type="predicted"/>
<sequence>MAAGTEHEGRERETRSQRINRELIELLNELRVALPGVQFLFAFLLVVPFQQRGGQTTDFQRDVYFVTLVAAAVATALLIAPAAQHRVLFRQHDKERLLRRSSLMAYAGLLVLAVAIASAVLLVVDVLFGRARAWWTAGLIEVLLVYLWVVVPFVQRSRGEIESLDDNPDD</sequence>
<feature type="transmembrane region" description="Helical" evidence="1">
    <location>
        <begin position="63"/>
        <end position="83"/>
    </location>
</feature>
<feature type="transmembrane region" description="Helical" evidence="1">
    <location>
        <begin position="32"/>
        <end position="51"/>
    </location>
</feature>
<organism evidence="2 3">
    <name type="scientific">Petropleomorpha daqingensis</name>
    <dbReference type="NCBI Taxonomy" id="2026353"/>
    <lineage>
        <taxon>Bacteria</taxon>
        <taxon>Bacillati</taxon>
        <taxon>Actinomycetota</taxon>
        <taxon>Actinomycetes</taxon>
        <taxon>Geodermatophilales</taxon>
        <taxon>Geodermatophilaceae</taxon>
        <taxon>Petropleomorpha</taxon>
    </lineage>
</organism>
<dbReference type="Proteomes" id="UP000541969">
    <property type="component" value="Unassembled WGS sequence"/>
</dbReference>
<evidence type="ECO:0008006" key="4">
    <source>
        <dbReference type="Google" id="ProtNLM"/>
    </source>
</evidence>
<feature type="transmembrane region" description="Helical" evidence="1">
    <location>
        <begin position="134"/>
        <end position="154"/>
    </location>
</feature>
<dbReference type="InterPro" id="IPR046291">
    <property type="entry name" value="DUF6328"/>
</dbReference>
<dbReference type="EMBL" id="JACBZT010000001">
    <property type="protein sequence ID" value="NYJ03804.1"/>
    <property type="molecule type" value="Genomic_DNA"/>
</dbReference>
<comment type="caution">
    <text evidence="2">The sequence shown here is derived from an EMBL/GenBank/DDBJ whole genome shotgun (WGS) entry which is preliminary data.</text>
</comment>
<name>A0A853C8A4_9ACTN</name>
<evidence type="ECO:0000256" key="1">
    <source>
        <dbReference type="SAM" id="Phobius"/>
    </source>
</evidence>
<dbReference type="RefSeq" id="WP_179714597.1">
    <property type="nucleotide sequence ID" value="NZ_JACBZT010000001.1"/>
</dbReference>
<keyword evidence="3" id="KW-1185">Reference proteome</keyword>
<dbReference type="Pfam" id="PF19853">
    <property type="entry name" value="DUF6328"/>
    <property type="match status" value="1"/>
</dbReference>
<reference evidence="2 3" key="1">
    <citation type="submission" date="2020-07" db="EMBL/GenBank/DDBJ databases">
        <title>Sequencing the genomes of 1000 actinobacteria strains.</title>
        <authorList>
            <person name="Klenk H.-P."/>
        </authorList>
    </citation>
    <scope>NUCLEOTIDE SEQUENCE [LARGE SCALE GENOMIC DNA]</scope>
    <source>
        <strain evidence="2 3">DSM 104001</strain>
    </source>
</reference>
<gene>
    <name evidence="2" type="ORF">GGQ55_000082</name>
</gene>
<accession>A0A853C8A4</accession>
<keyword evidence="1" id="KW-0472">Membrane</keyword>